<keyword evidence="2" id="KW-1185">Reference proteome</keyword>
<accession>A0AAN6VEB7</accession>
<proteinExistence type="predicted"/>
<protein>
    <submittedName>
        <fullName evidence="1">Uncharacterized protein</fullName>
    </submittedName>
</protein>
<evidence type="ECO:0000313" key="2">
    <source>
        <dbReference type="Proteomes" id="UP001302745"/>
    </source>
</evidence>
<reference evidence="1" key="1">
    <citation type="journal article" date="2023" name="Mol. Phylogenet. Evol.">
        <title>Genome-scale phylogeny and comparative genomics of the fungal order Sordariales.</title>
        <authorList>
            <person name="Hensen N."/>
            <person name="Bonometti L."/>
            <person name="Westerberg I."/>
            <person name="Brannstrom I.O."/>
            <person name="Guillou S."/>
            <person name="Cros-Aarteil S."/>
            <person name="Calhoun S."/>
            <person name="Haridas S."/>
            <person name="Kuo A."/>
            <person name="Mondo S."/>
            <person name="Pangilinan J."/>
            <person name="Riley R."/>
            <person name="LaButti K."/>
            <person name="Andreopoulos B."/>
            <person name="Lipzen A."/>
            <person name="Chen C."/>
            <person name="Yan M."/>
            <person name="Daum C."/>
            <person name="Ng V."/>
            <person name="Clum A."/>
            <person name="Steindorff A."/>
            <person name="Ohm R.A."/>
            <person name="Martin F."/>
            <person name="Silar P."/>
            <person name="Natvig D.O."/>
            <person name="Lalanne C."/>
            <person name="Gautier V."/>
            <person name="Ament-Velasquez S.L."/>
            <person name="Kruys A."/>
            <person name="Hutchinson M.I."/>
            <person name="Powell A.J."/>
            <person name="Barry K."/>
            <person name="Miller A.N."/>
            <person name="Grigoriev I.V."/>
            <person name="Debuchy R."/>
            <person name="Gladieux P."/>
            <person name="Hiltunen Thoren M."/>
            <person name="Johannesson H."/>
        </authorList>
    </citation>
    <scope>NUCLEOTIDE SEQUENCE</scope>
    <source>
        <strain evidence="1">CBS 538.74</strain>
    </source>
</reference>
<evidence type="ECO:0000313" key="1">
    <source>
        <dbReference type="EMBL" id="KAK4149306.1"/>
    </source>
</evidence>
<name>A0AAN6VEB7_9PEZI</name>
<dbReference type="Proteomes" id="UP001302745">
    <property type="component" value="Unassembled WGS sequence"/>
</dbReference>
<feature type="non-terminal residue" evidence="1">
    <location>
        <position position="329"/>
    </location>
</feature>
<dbReference type="EMBL" id="MU857175">
    <property type="protein sequence ID" value="KAK4149306.1"/>
    <property type="molecule type" value="Genomic_DNA"/>
</dbReference>
<organism evidence="1 2">
    <name type="scientific">Chaetomidium leptoderma</name>
    <dbReference type="NCBI Taxonomy" id="669021"/>
    <lineage>
        <taxon>Eukaryota</taxon>
        <taxon>Fungi</taxon>
        <taxon>Dikarya</taxon>
        <taxon>Ascomycota</taxon>
        <taxon>Pezizomycotina</taxon>
        <taxon>Sordariomycetes</taxon>
        <taxon>Sordariomycetidae</taxon>
        <taxon>Sordariales</taxon>
        <taxon>Chaetomiaceae</taxon>
        <taxon>Chaetomidium</taxon>
    </lineage>
</organism>
<dbReference type="AlphaFoldDB" id="A0AAN6VEB7"/>
<reference evidence="1" key="2">
    <citation type="submission" date="2023-05" db="EMBL/GenBank/DDBJ databases">
        <authorList>
            <consortium name="Lawrence Berkeley National Laboratory"/>
            <person name="Steindorff A."/>
            <person name="Hensen N."/>
            <person name="Bonometti L."/>
            <person name="Westerberg I."/>
            <person name="Brannstrom I.O."/>
            <person name="Guillou S."/>
            <person name="Cros-Aarteil S."/>
            <person name="Calhoun S."/>
            <person name="Haridas S."/>
            <person name="Kuo A."/>
            <person name="Mondo S."/>
            <person name="Pangilinan J."/>
            <person name="Riley R."/>
            <person name="Labutti K."/>
            <person name="Andreopoulos B."/>
            <person name="Lipzen A."/>
            <person name="Chen C."/>
            <person name="Yanf M."/>
            <person name="Daum C."/>
            <person name="Ng V."/>
            <person name="Clum A."/>
            <person name="Ohm R."/>
            <person name="Martin F."/>
            <person name="Silar P."/>
            <person name="Natvig D."/>
            <person name="Lalanne C."/>
            <person name="Gautier V."/>
            <person name="Ament-Velasquez S.L."/>
            <person name="Kruys A."/>
            <person name="Hutchinson M.I."/>
            <person name="Powell A.J."/>
            <person name="Barry K."/>
            <person name="Miller A.N."/>
            <person name="Grigoriev I.V."/>
            <person name="Debuchy R."/>
            <person name="Gladieux P."/>
            <person name="Thoren M.H."/>
            <person name="Johannesson H."/>
        </authorList>
    </citation>
    <scope>NUCLEOTIDE SEQUENCE</scope>
    <source>
        <strain evidence="1">CBS 538.74</strain>
    </source>
</reference>
<gene>
    <name evidence="1" type="ORF">C8A00DRAFT_38105</name>
</gene>
<comment type="caution">
    <text evidence="1">The sequence shown here is derived from an EMBL/GenBank/DDBJ whole genome shotgun (WGS) entry which is preliminary data.</text>
</comment>
<sequence>MSTFEIPEPTANSRALAKRHPVDYQKLYQFWWDTFDDYEVPMVKDPSFTKVGGQSQDAIDNIIAEEEEALFSAIRSLYYYPQRESALRDMEGFDAPDYLSLTTQERANIDDFVREVQNTRRIKKAKGERLKPHESSFLTEQSKDLQVFRSIFLRLSAPESQWVGIMRHVAVEAARAVANPGRPKQRNPNRLERLVGELFDAEEWASSDTHNESIDSSEISQEYGAVVFPSQQKASELDRREGLVYRTLDISASLQEIEYREFIERAGRRELFDLLKRSVDASVWDNVLGAGRTTDKQYLQHLQEDNDSLKCPGWYIAVSIDPADAEFFK</sequence>